<reference evidence="15 16" key="1">
    <citation type="journal article" date="2015" name="Nature">
        <title>rRNA introns, odd ribosomes, and small enigmatic genomes across a large radiation of phyla.</title>
        <authorList>
            <person name="Brown C.T."/>
            <person name="Hug L.A."/>
            <person name="Thomas B.C."/>
            <person name="Sharon I."/>
            <person name="Castelle C.J."/>
            <person name="Singh A."/>
            <person name="Wilkins M.J."/>
            <person name="Williams K.H."/>
            <person name="Banfield J.F."/>
        </authorList>
    </citation>
    <scope>NUCLEOTIDE SEQUENCE [LARGE SCALE GENOMIC DNA]</scope>
</reference>
<evidence type="ECO:0000313" key="15">
    <source>
        <dbReference type="EMBL" id="KKQ83819.1"/>
    </source>
</evidence>
<accession>A0A0G0ND53</accession>
<dbReference type="EMBL" id="LBVL01000030">
    <property type="protein sequence ID" value="KKQ83819.1"/>
    <property type="molecule type" value="Genomic_DNA"/>
</dbReference>
<dbReference type="InterPro" id="IPR036286">
    <property type="entry name" value="LexA/Signal_pep-like_sf"/>
</dbReference>
<keyword evidence="2" id="KW-0678">Repressor</keyword>
<dbReference type="InterPro" id="IPR050077">
    <property type="entry name" value="LexA_repressor"/>
</dbReference>
<keyword evidence="10" id="KW-0234">DNA repair</keyword>
<evidence type="ECO:0000256" key="8">
    <source>
        <dbReference type="ARBA" id="ARBA00023125"/>
    </source>
</evidence>
<evidence type="ECO:0000256" key="12">
    <source>
        <dbReference type="RuleBase" id="RU003991"/>
    </source>
</evidence>
<dbReference type="PANTHER" id="PTHR33516">
    <property type="entry name" value="LEXA REPRESSOR"/>
    <property type="match status" value="1"/>
</dbReference>
<feature type="domain" description="LexA repressor DNA-binding" evidence="14">
    <location>
        <begin position="5"/>
        <end position="66"/>
    </location>
</feature>
<dbReference type="STRING" id="1618570.UT08_C0030G0005"/>
<protein>
    <submittedName>
        <fullName evidence="15">LexA repressor</fullName>
    </submittedName>
</protein>
<keyword evidence="6 12" id="KW-0068">Autocatalytic cleavage</keyword>
<evidence type="ECO:0000259" key="13">
    <source>
        <dbReference type="Pfam" id="PF00717"/>
    </source>
</evidence>
<evidence type="ECO:0000256" key="11">
    <source>
        <dbReference type="ARBA" id="ARBA00023236"/>
    </source>
</evidence>
<evidence type="ECO:0000256" key="6">
    <source>
        <dbReference type="ARBA" id="ARBA00022813"/>
    </source>
</evidence>
<evidence type="ECO:0000256" key="5">
    <source>
        <dbReference type="ARBA" id="ARBA00022801"/>
    </source>
</evidence>
<keyword evidence="7" id="KW-0805">Transcription regulation</keyword>
<keyword evidence="4" id="KW-0227">DNA damage</keyword>
<evidence type="ECO:0000256" key="7">
    <source>
        <dbReference type="ARBA" id="ARBA00023015"/>
    </source>
</evidence>
<evidence type="ECO:0000256" key="2">
    <source>
        <dbReference type="ARBA" id="ARBA00022491"/>
    </source>
</evidence>
<dbReference type="GO" id="GO:0006281">
    <property type="term" value="P:DNA repair"/>
    <property type="evidence" value="ECO:0007669"/>
    <property type="project" value="UniProtKB-KW"/>
</dbReference>
<dbReference type="GO" id="GO:0006260">
    <property type="term" value="P:DNA replication"/>
    <property type="evidence" value="ECO:0007669"/>
    <property type="project" value="UniProtKB-KW"/>
</dbReference>
<dbReference type="InterPro" id="IPR006200">
    <property type="entry name" value="LexA"/>
</dbReference>
<evidence type="ECO:0000259" key="14">
    <source>
        <dbReference type="Pfam" id="PF01726"/>
    </source>
</evidence>
<dbReference type="GO" id="GO:0009432">
    <property type="term" value="P:SOS response"/>
    <property type="evidence" value="ECO:0007669"/>
    <property type="project" value="UniProtKB-KW"/>
</dbReference>
<evidence type="ECO:0000256" key="10">
    <source>
        <dbReference type="ARBA" id="ARBA00023204"/>
    </source>
</evidence>
<evidence type="ECO:0000256" key="4">
    <source>
        <dbReference type="ARBA" id="ARBA00022763"/>
    </source>
</evidence>
<dbReference type="Gene3D" id="2.10.109.10">
    <property type="entry name" value="Umud Fragment, subunit A"/>
    <property type="match status" value="1"/>
</dbReference>
<organism evidence="15 16">
    <name type="scientific">Candidatus Woesebacteria bacterium GW2011_GWB1_38_8</name>
    <dbReference type="NCBI Taxonomy" id="1618570"/>
    <lineage>
        <taxon>Bacteria</taxon>
        <taxon>Candidatus Woeseibacteriota</taxon>
    </lineage>
</organism>
<evidence type="ECO:0000256" key="3">
    <source>
        <dbReference type="ARBA" id="ARBA00022705"/>
    </source>
</evidence>
<dbReference type="CDD" id="cd06529">
    <property type="entry name" value="S24_LexA-like"/>
    <property type="match status" value="1"/>
</dbReference>
<dbReference type="GO" id="GO:0045892">
    <property type="term" value="P:negative regulation of DNA-templated transcription"/>
    <property type="evidence" value="ECO:0007669"/>
    <property type="project" value="InterPro"/>
</dbReference>
<dbReference type="GO" id="GO:0004252">
    <property type="term" value="F:serine-type endopeptidase activity"/>
    <property type="evidence" value="ECO:0007669"/>
    <property type="project" value="InterPro"/>
</dbReference>
<dbReference type="PANTHER" id="PTHR33516:SF2">
    <property type="entry name" value="LEXA REPRESSOR-RELATED"/>
    <property type="match status" value="1"/>
</dbReference>
<name>A0A0G0ND53_9BACT</name>
<gene>
    <name evidence="15" type="ORF">UT08_C0030G0005</name>
</gene>
<evidence type="ECO:0000256" key="1">
    <source>
        <dbReference type="ARBA" id="ARBA00007484"/>
    </source>
</evidence>
<dbReference type="SUPFAM" id="SSF46785">
    <property type="entry name" value="Winged helix' DNA-binding domain"/>
    <property type="match status" value="1"/>
</dbReference>
<dbReference type="NCBIfam" id="TIGR00498">
    <property type="entry name" value="lexA"/>
    <property type="match status" value="1"/>
</dbReference>
<dbReference type="Gene3D" id="1.10.10.10">
    <property type="entry name" value="Winged helix-like DNA-binding domain superfamily/Winged helix DNA-binding domain"/>
    <property type="match status" value="1"/>
</dbReference>
<dbReference type="InterPro" id="IPR036390">
    <property type="entry name" value="WH_DNA-bd_sf"/>
</dbReference>
<feature type="domain" description="Peptidase S24/S26A/S26B/S26C" evidence="13">
    <location>
        <begin position="84"/>
        <end position="200"/>
    </location>
</feature>
<dbReference type="Pfam" id="PF00717">
    <property type="entry name" value="Peptidase_S24"/>
    <property type="match status" value="1"/>
</dbReference>
<evidence type="ECO:0000256" key="9">
    <source>
        <dbReference type="ARBA" id="ARBA00023163"/>
    </source>
</evidence>
<dbReference type="AlphaFoldDB" id="A0A0G0ND53"/>
<comment type="similarity">
    <text evidence="1 12">Belongs to the peptidase S24 family.</text>
</comment>
<dbReference type="GO" id="GO:0006508">
    <property type="term" value="P:proteolysis"/>
    <property type="evidence" value="ECO:0007669"/>
    <property type="project" value="InterPro"/>
</dbReference>
<proteinExistence type="inferred from homology"/>
<dbReference type="SUPFAM" id="SSF51306">
    <property type="entry name" value="LexA/Signal peptidase"/>
    <property type="match status" value="1"/>
</dbReference>
<sequence>MNMSITKRQKDMLSVIYNHIKDIGYPPTFETMRESLGVASNQSVVDLLNKLDSKRVIKKDESSARGLTILPLGYEVLGKRPLVPFLGIAHAGSPIDTIEISGEWQEIPGGLAKLASEVFILKISGDSMINAGIDDGDKVLIQAQKEFSSGDLVLADLNGQSTVKRFISDDNPPYIYLKPENPNYDIIPFTHEMKLVGKIISVIKNANYKTQ</sequence>
<dbReference type="InterPro" id="IPR006199">
    <property type="entry name" value="LexA_DNA-bd_dom"/>
</dbReference>
<dbReference type="Pfam" id="PF01726">
    <property type="entry name" value="LexA_DNA_bind"/>
    <property type="match status" value="1"/>
</dbReference>
<keyword evidence="11" id="KW-0742">SOS response</keyword>
<evidence type="ECO:0000313" key="16">
    <source>
        <dbReference type="Proteomes" id="UP000034081"/>
    </source>
</evidence>
<dbReference type="Proteomes" id="UP000034081">
    <property type="component" value="Unassembled WGS sequence"/>
</dbReference>
<keyword evidence="3" id="KW-0235">DNA replication</keyword>
<dbReference type="InterPro" id="IPR015927">
    <property type="entry name" value="Peptidase_S24_S26A/B/C"/>
</dbReference>
<keyword evidence="8" id="KW-0238">DNA-binding</keyword>
<dbReference type="PRINTS" id="PR00726">
    <property type="entry name" value="LEXASERPTASE"/>
</dbReference>
<dbReference type="InterPro" id="IPR036388">
    <property type="entry name" value="WH-like_DNA-bd_sf"/>
</dbReference>
<dbReference type="InterPro" id="IPR006197">
    <property type="entry name" value="Peptidase_S24_LexA"/>
</dbReference>
<comment type="caution">
    <text evidence="15">The sequence shown here is derived from an EMBL/GenBank/DDBJ whole genome shotgun (WGS) entry which is preliminary data.</text>
</comment>
<dbReference type="GO" id="GO:0003677">
    <property type="term" value="F:DNA binding"/>
    <property type="evidence" value="ECO:0007669"/>
    <property type="project" value="UniProtKB-KW"/>
</dbReference>
<keyword evidence="5 12" id="KW-0378">Hydrolase</keyword>
<keyword evidence="9" id="KW-0804">Transcription</keyword>
<dbReference type="InterPro" id="IPR039418">
    <property type="entry name" value="LexA-like"/>
</dbReference>